<dbReference type="Proteomes" id="UP001497392">
    <property type="component" value="Unassembled WGS sequence"/>
</dbReference>
<gene>
    <name evidence="2" type="primary">g1621</name>
    <name evidence="2" type="ORF">VP750_LOCUS1384</name>
</gene>
<evidence type="ECO:0000313" key="2">
    <source>
        <dbReference type="EMBL" id="CAL5219725.1"/>
    </source>
</evidence>
<dbReference type="SUPFAM" id="SSF51430">
    <property type="entry name" value="NAD(P)-linked oxidoreductase"/>
    <property type="match status" value="1"/>
</dbReference>
<dbReference type="Pfam" id="PF00248">
    <property type="entry name" value="Aldo_ket_red"/>
    <property type="match status" value="1"/>
</dbReference>
<comment type="caution">
    <text evidence="2">The sequence shown here is derived from an EMBL/GenBank/DDBJ whole genome shotgun (WGS) entry which is preliminary data.</text>
</comment>
<dbReference type="InterPro" id="IPR020471">
    <property type="entry name" value="AKR"/>
</dbReference>
<name>A0ABP1FIE8_9CHLO</name>
<dbReference type="InterPro" id="IPR044479">
    <property type="entry name" value="LGALDH-like"/>
</dbReference>
<evidence type="ECO:0000259" key="1">
    <source>
        <dbReference type="Pfam" id="PF00248"/>
    </source>
</evidence>
<dbReference type="Gene3D" id="3.20.20.100">
    <property type="entry name" value="NADP-dependent oxidoreductase domain"/>
    <property type="match status" value="1"/>
</dbReference>
<dbReference type="InterPro" id="IPR036812">
    <property type="entry name" value="NAD(P)_OxRdtase_dom_sf"/>
</dbReference>
<proteinExistence type="predicted"/>
<dbReference type="PRINTS" id="PR00069">
    <property type="entry name" value="ALDKETRDTASE"/>
</dbReference>
<sequence length="320" mass="35080">MAGAVTRRRLGKTGLELPIIGFGASPLGGVYQEPLDEEEAIKAVHEAFKSGMNYFDTSPYYGNLRSERVLGRALKDLPREQIIVATKVGRYGTDTFDFSAERVTKSVHESLERLQVSYLDLIQTHDIEFGDLDQVVKETLPALQKLKQAGVVRHIGITGLPLKIFPAVLDRVEPGTVDAVLSYCHYSLNDSSLETLIPYLKSKGVGIINASLLSMGLLTEQGPPEWHPAPEEVKAACKQAAEYAKAHGSNISKLAIKWALQQDSIASHLIGFTKPQQVYMNVETAQSPLTAEEKGILAEVQKILAPVHNVTWPSGRPENN</sequence>
<protein>
    <submittedName>
        <fullName evidence="2">G1621 protein</fullName>
    </submittedName>
</protein>
<dbReference type="PANTHER" id="PTHR42686">
    <property type="entry name" value="GH17980P-RELATED"/>
    <property type="match status" value="1"/>
</dbReference>
<organism evidence="2 3">
    <name type="scientific">Coccomyxa viridis</name>
    <dbReference type="NCBI Taxonomy" id="1274662"/>
    <lineage>
        <taxon>Eukaryota</taxon>
        <taxon>Viridiplantae</taxon>
        <taxon>Chlorophyta</taxon>
        <taxon>core chlorophytes</taxon>
        <taxon>Trebouxiophyceae</taxon>
        <taxon>Trebouxiophyceae incertae sedis</taxon>
        <taxon>Coccomyxaceae</taxon>
        <taxon>Coccomyxa</taxon>
    </lineage>
</organism>
<keyword evidence="3" id="KW-1185">Reference proteome</keyword>
<evidence type="ECO:0000313" key="3">
    <source>
        <dbReference type="Proteomes" id="UP001497392"/>
    </source>
</evidence>
<dbReference type="InterPro" id="IPR023210">
    <property type="entry name" value="NADP_OxRdtase_dom"/>
</dbReference>
<accession>A0ABP1FIE8</accession>
<dbReference type="EMBL" id="CAXHTA020000002">
    <property type="protein sequence ID" value="CAL5219725.1"/>
    <property type="molecule type" value="Genomic_DNA"/>
</dbReference>
<reference evidence="2 3" key="1">
    <citation type="submission" date="2024-06" db="EMBL/GenBank/DDBJ databases">
        <authorList>
            <person name="Kraege A."/>
            <person name="Thomma B."/>
        </authorList>
    </citation>
    <scope>NUCLEOTIDE SEQUENCE [LARGE SCALE GENOMIC DNA]</scope>
</reference>
<dbReference type="PANTHER" id="PTHR42686:SF1">
    <property type="entry name" value="GH17980P-RELATED"/>
    <property type="match status" value="1"/>
</dbReference>
<dbReference type="CDD" id="cd19163">
    <property type="entry name" value="AKR_galDH"/>
    <property type="match status" value="1"/>
</dbReference>
<feature type="domain" description="NADP-dependent oxidoreductase" evidence="1">
    <location>
        <begin position="20"/>
        <end position="300"/>
    </location>
</feature>